<dbReference type="EC" id="2.4.-.-" evidence="2"/>
<dbReference type="InterPro" id="IPR055259">
    <property type="entry name" value="YkvP/CgeB_Glyco_trans-like"/>
</dbReference>
<dbReference type="SUPFAM" id="SSF53756">
    <property type="entry name" value="UDP-Glycosyltransferase/glycogen phosphorylase"/>
    <property type="match status" value="1"/>
</dbReference>
<name>A0ABV4JZS8_9BACT</name>
<reference evidence="2 3" key="1">
    <citation type="submission" date="2024-08" db="EMBL/GenBank/DDBJ databases">
        <title>Sulfate-reducing bacteria isolated from formation water of the oil field in Kazakhstan and description of Pseudodesulfovibrio sp.</title>
        <authorList>
            <person name="Bidzhieva S.K."/>
            <person name="Tourova T.P."/>
            <person name="Grouzdev D.S."/>
            <person name="Beletsky A.V."/>
            <person name="Sokolova D.S."/>
            <person name="Samigullina S.R."/>
            <person name="Poltaraus A.B."/>
            <person name="Avtukh A.N."/>
            <person name="Tereshina V.M."/>
            <person name="Zhaparov N.S."/>
            <person name="Mardanov A.V."/>
            <person name="Nazina T.N."/>
        </authorList>
    </citation>
    <scope>NUCLEOTIDE SEQUENCE [LARGE SCALE GENOMIC DNA]</scope>
    <source>
        <strain evidence="2 3">9FUS</strain>
    </source>
</reference>
<keyword evidence="2" id="KW-0328">Glycosyltransferase</keyword>
<comment type="caution">
    <text evidence="2">The sequence shown here is derived from an EMBL/GenBank/DDBJ whole genome shotgun (WGS) entry which is preliminary data.</text>
</comment>
<dbReference type="RefSeq" id="WP_371385740.1">
    <property type="nucleotide sequence ID" value="NZ_JBGLYH010000010.1"/>
</dbReference>
<keyword evidence="2" id="KW-0808">Transferase</keyword>
<dbReference type="EMBL" id="JBGLYH010000010">
    <property type="protein sequence ID" value="MEZ7196201.1"/>
    <property type="molecule type" value="Genomic_DNA"/>
</dbReference>
<protein>
    <submittedName>
        <fullName evidence="2">Glycosyltransferase</fullName>
        <ecNumber evidence="2">2.4.-.-</ecNumber>
    </submittedName>
</protein>
<dbReference type="Gene3D" id="3.40.50.2000">
    <property type="entry name" value="Glycogen Phosphorylase B"/>
    <property type="match status" value="1"/>
</dbReference>
<evidence type="ECO:0000259" key="1">
    <source>
        <dbReference type="Pfam" id="PF13524"/>
    </source>
</evidence>
<gene>
    <name evidence="2" type="ORF">AB6M95_05530</name>
</gene>
<keyword evidence="3" id="KW-1185">Reference proteome</keyword>
<feature type="domain" description="Spore protein YkvP/CgeB glycosyl transferase-like" evidence="1">
    <location>
        <begin position="209"/>
        <end position="317"/>
    </location>
</feature>
<dbReference type="Pfam" id="PF13524">
    <property type="entry name" value="Glyco_trans_1_2"/>
    <property type="match status" value="1"/>
</dbReference>
<organism evidence="2 3">
    <name type="scientific">Pseudodesulfovibrio karagichevae</name>
    <dbReference type="NCBI Taxonomy" id="3239305"/>
    <lineage>
        <taxon>Bacteria</taxon>
        <taxon>Pseudomonadati</taxon>
        <taxon>Thermodesulfobacteriota</taxon>
        <taxon>Desulfovibrionia</taxon>
        <taxon>Desulfovibrionales</taxon>
        <taxon>Desulfovibrionaceae</taxon>
    </lineage>
</organism>
<proteinExistence type="predicted"/>
<evidence type="ECO:0000313" key="3">
    <source>
        <dbReference type="Proteomes" id="UP001568698"/>
    </source>
</evidence>
<evidence type="ECO:0000313" key="2">
    <source>
        <dbReference type="EMBL" id="MEZ7196201.1"/>
    </source>
</evidence>
<dbReference type="Proteomes" id="UP001568698">
    <property type="component" value="Unassembled WGS sequence"/>
</dbReference>
<accession>A0ABV4JZS8</accession>
<dbReference type="GO" id="GO:0016757">
    <property type="term" value="F:glycosyltransferase activity"/>
    <property type="evidence" value="ECO:0007669"/>
    <property type="project" value="UniProtKB-KW"/>
</dbReference>
<sequence>MNIAVLTFDNPESACARYRILAPLRHEGVNVDWAVDSRGDSHAVNGEVLQRADVILVQRFFPLDFTEPLLEACFAGGKPVIYDTDDLLQAVPEDNPQSPLALRTLRTLTRFAPRFSAVSVSTPPLAAAFAPLNGRVEVTPNRLDPALWPTRPPEKTDGPVRILYAGTPTHMADLRALEAPLATVLDRFDPAVELILFGCSTPLFDHREDVRKVPAVDSYAAYAEAMAGLAFDIGLAPLEDTPFNRAKSHVKWMEYTACGAVGVFSDLPPYACVRHGRTGLLASTPGAWADCLETLIENPGARLRMASNAREELLAAHVHGDEPGELLSLCYELAGRSPAR</sequence>